<organism evidence="5 6">
    <name type="scientific">Aegilops tauschii subsp. strangulata</name>
    <name type="common">Goatgrass</name>
    <dbReference type="NCBI Taxonomy" id="200361"/>
    <lineage>
        <taxon>Eukaryota</taxon>
        <taxon>Viridiplantae</taxon>
        <taxon>Streptophyta</taxon>
        <taxon>Embryophyta</taxon>
        <taxon>Tracheophyta</taxon>
        <taxon>Spermatophyta</taxon>
        <taxon>Magnoliopsida</taxon>
        <taxon>Liliopsida</taxon>
        <taxon>Poales</taxon>
        <taxon>Poaceae</taxon>
        <taxon>BOP clade</taxon>
        <taxon>Pooideae</taxon>
        <taxon>Triticodae</taxon>
        <taxon>Triticeae</taxon>
        <taxon>Triticinae</taxon>
        <taxon>Aegilops</taxon>
    </lineage>
</organism>
<dbReference type="Pfam" id="PF13499">
    <property type="entry name" value="EF-hand_7"/>
    <property type="match status" value="1"/>
</dbReference>
<name>A0A453BEB7_AEGTS</name>
<dbReference type="InterPro" id="IPR002048">
    <property type="entry name" value="EF_hand_dom"/>
</dbReference>
<protein>
    <recommendedName>
        <fullName evidence="4">EF-hand domain-containing protein</fullName>
    </recommendedName>
</protein>
<sequence length="104" mass="12064">DPFQADVDGNGSIDYVEFITATMHRHKLERDEHLFKAFQYFDKDNSGFITRDELETALIEHEMGDADTIKDIISEVDTDNDGRINYEEFCAMMRGGMQQPIRLK</sequence>
<evidence type="ECO:0000256" key="1">
    <source>
        <dbReference type="ARBA" id="ARBA00022723"/>
    </source>
</evidence>
<dbReference type="CDD" id="cd00051">
    <property type="entry name" value="EFh"/>
    <property type="match status" value="1"/>
</dbReference>
<reference evidence="6" key="2">
    <citation type="journal article" date="2017" name="Nat. Plants">
        <title>The Aegilops tauschii genome reveals multiple impacts of transposons.</title>
        <authorList>
            <person name="Zhao G."/>
            <person name="Zou C."/>
            <person name="Li K."/>
            <person name="Wang K."/>
            <person name="Li T."/>
            <person name="Gao L."/>
            <person name="Zhang X."/>
            <person name="Wang H."/>
            <person name="Yang Z."/>
            <person name="Liu X."/>
            <person name="Jiang W."/>
            <person name="Mao L."/>
            <person name="Kong X."/>
            <person name="Jiao Y."/>
            <person name="Jia J."/>
        </authorList>
    </citation>
    <scope>NUCLEOTIDE SEQUENCE [LARGE SCALE GENOMIC DNA]</scope>
    <source>
        <strain evidence="6">cv. AL8/78</strain>
    </source>
</reference>
<reference evidence="5" key="5">
    <citation type="journal article" date="2021" name="G3 (Bethesda)">
        <title>Aegilops tauschii genome assembly Aet v5.0 features greater sequence contiguity and improved annotation.</title>
        <authorList>
            <person name="Wang L."/>
            <person name="Zhu T."/>
            <person name="Rodriguez J.C."/>
            <person name="Deal K.R."/>
            <person name="Dubcovsky J."/>
            <person name="McGuire P.E."/>
            <person name="Lux T."/>
            <person name="Spannagl M."/>
            <person name="Mayer K.F.X."/>
            <person name="Baldrich P."/>
            <person name="Meyers B.C."/>
            <person name="Huo N."/>
            <person name="Gu Y.Q."/>
            <person name="Zhou H."/>
            <person name="Devos K.M."/>
            <person name="Bennetzen J.L."/>
            <person name="Unver T."/>
            <person name="Budak H."/>
            <person name="Gulick P.J."/>
            <person name="Galiba G."/>
            <person name="Kalapos B."/>
            <person name="Nelson D.R."/>
            <person name="Li P."/>
            <person name="You F.M."/>
            <person name="Luo M.C."/>
            <person name="Dvorak J."/>
        </authorList>
    </citation>
    <scope>NUCLEOTIDE SEQUENCE [LARGE SCALE GENOMIC DNA]</scope>
    <source>
        <strain evidence="5">cv. AL8/78</strain>
    </source>
</reference>
<dbReference type="PROSITE" id="PS50222">
    <property type="entry name" value="EF_HAND_2"/>
    <property type="match status" value="2"/>
</dbReference>
<accession>A0A453BEB7</accession>
<dbReference type="InterPro" id="IPR011992">
    <property type="entry name" value="EF-hand-dom_pair"/>
</dbReference>
<keyword evidence="3" id="KW-0106">Calcium</keyword>
<dbReference type="SUPFAM" id="SSF47473">
    <property type="entry name" value="EF-hand"/>
    <property type="match status" value="1"/>
</dbReference>
<dbReference type="AlphaFoldDB" id="A0A453BEB7"/>
<dbReference type="Gramene" id="AET2Gv20475200.6">
    <property type="protein sequence ID" value="AET2Gv20475200.6"/>
    <property type="gene ID" value="AET2Gv20475200"/>
</dbReference>
<proteinExistence type="predicted"/>
<evidence type="ECO:0000256" key="3">
    <source>
        <dbReference type="ARBA" id="ARBA00022837"/>
    </source>
</evidence>
<dbReference type="GO" id="GO:0005509">
    <property type="term" value="F:calcium ion binding"/>
    <property type="evidence" value="ECO:0007669"/>
    <property type="project" value="InterPro"/>
</dbReference>
<dbReference type="SMART" id="SM00054">
    <property type="entry name" value="EFh"/>
    <property type="match status" value="2"/>
</dbReference>
<keyword evidence="1" id="KW-0479">Metal-binding</keyword>
<reference evidence="5" key="3">
    <citation type="journal article" date="2017" name="Nature">
        <title>Genome sequence of the progenitor of the wheat D genome Aegilops tauschii.</title>
        <authorList>
            <person name="Luo M.C."/>
            <person name="Gu Y.Q."/>
            <person name="Puiu D."/>
            <person name="Wang H."/>
            <person name="Twardziok S.O."/>
            <person name="Deal K.R."/>
            <person name="Huo N."/>
            <person name="Zhu T."/>
            <person name="Wang L."/>
            <person name="Wang Y."/>
            <person name="McGuire P.E."/>
            <person name="Liu S."/>
            <person name="Long H."/>
            <person name="Ramasamy R.K."/>
            <person name="Rodriguez J.C."/>
            <person name="Van S.L."/>
            <person name="Yuan L."/>
            <person name="Wang Z."/>
            <person name="Xia Z."/>
            <person name="Xiao L."/>
            <person name="Anderson O.D."/>
            <person name="Ouyang S."/>
            <person name="Liang Y."/>
            <person name="Zimin A.V."/>
            <person name="Pertea G."/>
            <person name="Qi P."/>
            <person name="Bennetzen J.L."/>
            <person name="Dai X."/>
            <person name="Dawson M.W."/>
            <person name="Muller H.G."/>
            <person name="Kugler K."/>
            <person name="Rivarola-Duarte L."/>
            <person name="Spannagl M."/>
            <person name="Mayer K.F.X."/>
            <person name="Lu F.H."/>
            <person name="Bevan M.W."/>
            <person name="Leroy P."/>
            <person name="Li P."/>
            <person name="You F.M."/>
            <person name="Sun Q."/>
            <person name="Liu Z."/>
            <person name="Lyons E."/>
            <person name="Wicker T."/>
            <person name="Salzberg S.L."/>
            <person name="Devos K.M."/>
            <person name="Dvorak J."/>
        </authorList>
    </citation>
    <scope>NUCLEOTIDE SEQUENCE [LARGE SCALE GENOMIC DNA]</scope>
    <source>
        <strain evidence="5">cv. AL8/78</strain>
    </source>
</reference>
<evidence type="ECO:0000259" key="4">
    <source>
        <dbReference type="PROSITE" id="PS50222"/>
    </source>
</evidence>
<evidence type="ECO:0000313" key="5">
    <source>
        <dbReference type="EnsemblPlants" id="AET2Gv20475200.6"/>
    </source>
</evidence>
<reference evidence="5" key="4">
    <citation type="submission" date="2019-03" db="UniProtKB">
        <authorList>
            <consortium name="EnsemblPlants"/>
        </authorList>
    </citation>
    <scope>IDENTIFICATION</scope>
</reference>
<dbReference type="PROSITE" id="PS00018">
    <property type="entry name" value="EF_HAND_1"/>
    <property type="match status" value="3"/>
</dbReference>
<dbReference type="EnsemblPlants" id="AET2Gv20475200.6">
    <property type="protein sequence ID" value="AET2Gv20475200.6"/>
    <property type="gene ID" value="AET2Gv20475200"/>
</dbReference>
<dbReference type="Proteomes" id="UP000015105">
    <property type="component" value="Chromosome 2D"/>
</dbReference>
<dbReference type="FunFam" id="1.10.238.10:FF:000001">
    <property type="entry name" value="Calmodulin 1"/>
    <property type="match status" value="1"/>
</dbReference>
<evidence type="ECO:0000256" key="2">
    <source>
        <dbReference type="ARBA" id="ARBA00022737"/>
    </source>
</evidence>
<dbReference type="InterPro" id="IPR018247">
    <property type="entry name" value="EF_Hand_1_Ca_BS"/>
</dbReference>
<keyword evidence="2" id="KW-0677">Repeat</keyword>
<dbReference type="Gene3D" id="1.10.238.10">
    <property type="entry name" value="EF-hand"/>
    <property type="match status" value="2"/>
</dbReference>
<feature type="domain" description="EF-hand" evidence="4">
    <location>
        <begin position="29"/>
        <end position="64"/>
    </location>
</feature>
<keyword evidence="6" id="KW-1185">Reference proteome</keyword>
<reference evidence="6" key="1">
    <citation type="journal article" date="2014" name="Science">
        <title>Ancient hybridizations among the ancestral genomes of bread wheat.</title>
        <authorList>
            <consortium name="International Wheat Genome Sequencing Consortium,"/>
            <person name="Marcussen T."/>
            <person name="Sandve S.R."/>
            <person name="Heier L."/>
            <person name="Spannagl M."/>
            <person name="Pfeifer M."/>
            <person name="Jakobsen K.S."/>
            <person name="Wulff B.B."/>
            <person name="Steuernagel B."/>
            <person name="Mayer K.F."/>
            <person name="Olsen O.A."/>
        </authorList>
    </citation>
    <scope>NUCLEOTIDE SEQUENCE [LARGE SCALE GENOMIC DNA]</scope>
    <source>
        <strain evidence="6">cv. AL8/78</strain>
    </source>
</reference>
<feature type="domain" description="EF-hand" evidence="4">
    <location>
        <begin position="67"/>
        <end position="99"/>
    </location>
</feature>
<evidence type="ECO:0000313" key="6">
    <source>
        <dbReference type="Proteomes" id="UP000015105"/>
    </source>
</evidence>
<dbReference type="PANTHER" id="PTHR45942">
    <property type="entry name" value="PROTEIN PHOSPATASE 3 REGULATORY SUBUNIT B ALPHA ISOFORM TYPE 1"/>
    <property type="match status" value="1"/>
</dbReference>
<dbReference type="Pfam" id="PF13202">
    <property type="entry name" value="EF-hand_5"/>
    <property type="match status" value="1"/>
</dbReference>